<protein>
    <submittedName>
        <fullName evidence="3">Uncharacterized protein</fullName>
    </submittedName>
</protein>
<keyword evidence="2" id="KW-1133">Transmembrane helix</keyword>
<gene>
    <name evidence="3" type="ORF">WMO38_12105</name>
</gene>
<reference evidence="3 4" key="1">
    <citation type="submission" date="2024-03" db="EMBL/GenBank/DDBJ databases">
        <title>Human intestinal bacterial collection.</title>
        <authorList>
            <person name="Pauvert C."/>
            <person name="Hitch T.C.A."/>
            <person name="Clavel T."/>
        </authorList>
    </citation>
    <scope>NUCLEOTIDE SEQUENCE [LARGE SCALE GENOMIC DNA]</scope>
    <source>
        <strain evidence="3 4">CLA-JM-H10</strain>
    </source>
</reference>
<keyword evidence="2" id="KW-0472">Membrane</keyword>
<dbReference type="Proteomes" id="UP001480973">
    <property type="component" value="Unassembled WGS sequence"/>
</dbReference>
<keyword evidence="2" id="KW-0812">Transmembrane</keyword>
<organism evidence="3 4">
    <name type="scientific">Lachnospira intestinalis</name>
    <dbReference type="NCBI Taxonomy" id="3133158"/>
    <lineage>
        <taxon>Bacteria</taxon>
        <taxon>Bacillati</taxon>
        <taxon>Bacillota</taxon>
        <taxon>Clostridia</taxon>
        <taxon>Lachnospirales</taxon>
        <taxon>Lachnospiraceae</taxon>
        <taxon>Lachnospira</taxon>
    </lineage>
</organism>
<evidence type="ECO:0000256" key="2">
    <source>
        <dbReference type="SAM" id="Phobius"/>
    </source>
</evidence>
<evidence type="ECO:0000313" key="3">
    <source>
        <dbReference type="EMBL" id="MEQ2535856.1"/>
    </source>
</evidence>
<comment type="caution">
    <text evidence="3">The sequence shown here is derived from an EMBL/GenBank/DDBJ whole genome shotgun (WGS) entry which is preliminary data.</text>
</comment>
<evidence type="ECO:0000256" key="1">
    <source>
        <dbReference type="SAM" id="Coils"/>
    </source>
</evidence>
<feature type="transmembrane region" description="Helical" evidence="2">
    <location>
        <begin position="168"/>
        <end position="189"/>
    </location>
</feature>
<accession>A0ABV1GRX1</accession>
<keyword evidence="4" id="KW-1185">Reference proteome</keyword>
<sequence length="201" mass="22712">MEYTPMEKDVLAMMQRTDFKNISKGDVISFASKIGELRPEVAKEVLAQFPEFVGLMKSSLTEYKGMLDTIVSSDDASIKEYYGVANKEMDQAADSRKQFYAFVKQVQADCSKLLDNPNLPPEMMIEILNREAELVKMANEKDTEIRQQEKEIEDKVNKKDSEKREFNWKLVGGISFALMTVAGISAGVLGGKFDLKFPKKS</sequence>
<dbReference type="EMBL" id="JBBMES010000016">
    <property type="protein sequence ID" value="MEQ2535856.1"/>
    <property type="molecule type" value="Genomic_DNA"/>
</dbReference>
<proteinExistence type="predicted"/>
<feature type="coiled-coil region" evidence="1">
    <location>
        <begin position="138"/>
        <end position="165"/>
    </location>
</feature>
<evidence type="ECO:0000313" key="4">
    <source>
        <dbReference type="Proteomes" id="UP001480973"/>
    </source>
</evidence>
<name>A0ABV1GRX1_9FIRM</name>
<keyword evidence="1" id="KW-0175">Coiled coil</keyword>